<evidence type="ECO:0000313" key="2">
    <source>
        <dbReference type="EMBL" id="OQV17682.1"/>
    </source>
</evidence>
<evidence type="ECO:0000313" key="3">
    <source>
        <dbReference type="Proteomes" id="UP000192578"/>
    </source>
</evidence>
<evidence type="ECO:0000256" key="1">
    <source>
        <dbReference type="SAM" id="MobiDB-lite"/>
    </source>
</evidence>
<feature type="compositionally biased region" description="Basic and acidic residues" evidence="1">
    <location>
        <begin position="1"/>
        <end position="11"/>
    </location>
</feature>
<dbReference type="AlphaFoldDB" id="A0A1W0WR77"/>
<comment type="caution">
    <text evidence="2">The sequence shown here is derived from an EMBL/GenBank/DDBJ whole genome shotgun (WGS) entry which is preliminary data.</text>
</comment>
<protein>
    <submittedName>
        <fullName evidence="2">Uncharacterized protein</fullName>
    </submittedName>
</protein>
<feature type="region of interest" description="Disordered" evidence="1">
    <location>
        <begin position="1"/>
        <end position="46"/>
    </location>
</feature>
<gene>
    <name evidence="2" type="ORF">BV898_08304</name>
</gene>
<reference evidence="3" key="1">
    <citation type="submission" date="2017-01" db="EMBL/GenBank/DDBJ databases">
        <title>Comparative genomics of anhydrobiosis in the tardigrade Hypsibius dujardini.</title>
        <authorList>
            <person name="Yoshida Y."/>
            <person name="Koutsovoulos G."/>
            <person name="Laetsch D."/>
            <person name="Stevens L."/>
            <person name="Kumar S."/>
            <person name="Horikawa D."/>
            <person name="Ishino K."/>
            <person name="Komine S."/>
            <person name="Tomita M."/>
            <person name="Blaxter M."/>
            <person name="Arakawa K."/>
        </authorList>
    </citation>
    <scope>NUCLEOTIDE SEQUENCE [LARGE SCALE GENOMIC DNA]</scope>
    <source>
        <strain evidence="3">Z151</strain>
    </source>
</reference>
<dbReference type="Proteomes" id="UP000192578">
    <property type="component" value="Unassembled WGS sequence"/>
</dbReference>
<dbReference type="EMBL" id="MTYJ01000058">
    <property type="protein sequence ID" value="OQV17682.1"/>
    <property type="molecule type" value="Genomic_DNA"/>
</dbReference>
<name>A0A1W0WR77_HYPEX</name>
<accession>A0A1W0WR77</accession>
<keyword evidence="3" id="KW-1185">Reference proteome</keyword>
<organism evidence="2 3">
    <name type="scientific">Hypsibius exemplaris</name>
    <name type="common">Freshwater tardigrade</name>
    <dbReference type="NCBI Taxonomy" id="2072580"/>
    <lineage>
        <taxon>Eukaryota</taxon>
        <taxon>Metazoa</taxon>
        <taxon>Ecdysozoa</taxon>
        <taxon>Tardigrada</taxon>
        <taxon>Eutardigrada</taxon>
        <taxon>Parachela</taxon>
        <taxon>Hypsibioidea</taxon>
        <taxon>Hypsibiidae</taxon>
        <taxon>Hypsibius</taxon>
    </lineage>
</organism>
<feature type="compositionally biased region" description="Polar residues" evidence="1">
    <location>
        <begin position="15"/>
        <end position="44"/>
    </location>
</feature>
<proteinExistence type="predicted"/>
<sequence length="172" mass="19163">MADKFWSHPNDEEASTSGGRESAQSDPQTSPATARDMQNQTGTGFSVAERLKARQAIQQDREERRKYLESREVLDFITKAVMQVDTTGRMQPAKGLTLMDVVQLKEFDPEETEIVIMQKELAVEKDITEKLLSEIAALEARLHSAKKPKKVGPIGSHLPHAGGSLDVHPYFC</sequence>